<evidence type="ECO:0000256" key="3">
    <source>
        <dbReference type="SAM" id="MobiDB-lite"/>
    </source>
</evidence>
<dbReference type="Pfam" id="PF00079">
    <property type="entry name" value="Serpin"/>
    <property type="match status" value="1"/>
</dbReference>
<sequence>MEMSLLRIISFLLSIVLVSSELHYNDNVGHIIGSINDFGFDLLKIFSEDKKLKDENLFYSPTSISLSIAMVFLGSRGNTARQIAQAYKWYKHEYEDVHLALKSLQEAILETGHDNLELKIANQIWGHNELEETAEFKENSLEFYNSPIAKVDFKWSSEEARKEINNWVEKNTARKIKGFLPPGSVNQDTRLALINAIYFKGTWQHAFLQERTYHAPFYTSSDLKNIFEVEMMSRTAKHNYFMDEEKQCKILELPYSGGEISMFIVLPDEVNGVSELEKMLTTDIMFHWVNSVENTTVEMSLPKFILSQHFELKEVLYKLGVIDIFEPDLSDLSGLSSVERLHVSHVIHKAHVHVTEQGTEAAAASGVLIQKRSIDPHPEFHANHPFLFFIYHKSSHVILFIGRVSRPQMTEQESAETGGDAEIPDFGHPIDEL</sequence>
<feature type="chain" id="PRO_5046058911" description="Serpin domain-containing protein" evidence="4">
    <location>
        <begin position="21"/>
        <end position="433"/>
    </location>
</feature>
<feature type="region of interest" description="Disordered" evidence="3">
    <location>
        <begin position="409"/>
        <end position="433"/>
    </location>
</feature>
<dbReference type="Proteomes" id="UP001159405">
    <property type="component" value="Unassembled WGS sequence"/>
</dbReference>
<dbReference type="InterPro" id="IPR000215">
    <property type="entry name" value="Serpin_fam"/>
</dbReference>
<organism evidence="6 7">
    <name type="scientific">Porites lobata</name>
    <dbReference type="NCBI Taxonomy" id="104759"/>
    <lineage>
        <taxon>Eukaryota</taxon>
        <taxon>Metazoa</taxon>
        <taxon>Cnidaria</taxon>
        <taxon>Anthozoa</taxon>
        <taxon>Hexacorallia</taxon>
        <taxon>Scleractinia</taxon>
        <taxon>Fungiina</taxon>
        <taxon>Poritidae</taxon>
        <taxon>Porites</taxon>
    </lineage>
</organism>
<evidence type="ECO:0000256" key="2">
    <source>
        <dbReference type="RuleBase" id="RU000411"/>
    </source>
</evidence>
<evidence type="ECO:0000259" key="5">
    <source>
        <dbReference type="SMART" id="SM00093"/>
    </source>
</evidence>
<evidence type="ECO:0000256" key="1">
    <source>
        <dbReference type="ARBA" id="ARBA00009500"/>
    </source>
</evidence>
<dbReference type="EMBL" id="CALNXK010000002">
    <property type="protein sequence ID" value="CAH3034070.1"/>
    <property type="molecule type" value="Genomic_DNA"/>
</dbReference>
<dbReference type="InterPro" id="IPR042178">
    <property type="entry name" value="Serpin_sf_1"/>
</dbReference>
<evidence type="ECO:0000313" key="6">
    <source>
        <dbReference type="EMBL" id="CAH3034070.1"/>
    </source>
</evidence>
<proteinExistence type="inferred from homology"/>
<dbReference type="InterPro" id="IPR023795">
    <property type="entry name" value="Serpin_CS"/>
</dbReference>
<dbReference type="Gene3D" id="3.30.497.10">
    <property type="entry name" value="Antithrombin, subunit I, domain 2"/>
    <property type="match status" value="1"/>
</dbReference>
<name>A0ABN8MR47_9CNID</name>
<reference evidence="6 7" key="1">
    <citation type="submission" date="2022-05" db="EMBL/GenBank/DDBJ databases">
        <authorList>
            <consortium name="Genoscope - CEA"/>
            <person name="William W."/>
        </authorList>
    </citation>
    <scope>NUCLEOTIDE SEQUENCE [LARGE SCALE GENOMIC DNA]</scope>
</reference>
<dbReference type="PROSITE" id="PS00284">
    <property type="entry name" value="SERPIN"/>
    <property type="match status" value="1"/>
</dbReference>
<protein>
    <recommendedName>
        <fullName evidence="5">Serpin domain-containing protein</fullName>
    </recommendedName>
</protein>
<feature type="signal peptide" evidence="4">
    <location>
        <begin position="1"/>
        <end position="20"/>
    </location>
</feature>
<keyword evidence="7" id="KW-1185">Reference proteome</keyword>
<evidence type="ECO:0000313" key="7">
    <source>
        <dbReference type="Proteomes" id="UP001159405"/>
    </source>
</evidence>
<keyword evidence="4" id="KW-0732">Signal</keyword>
<dbReference type="PANTHER" id="PTHR11461">
    <property type="entry name" value="SERINE PROTEASE INHIBITOR, SERPIN"/>
    <property type="match status" value="1"/>
</dbReference>
<gene>
    <name evidence="6" type="ORF">PLOB_00016260</name>
</gene>
<dbReference type="CDD" id="cd00172">
    <property type="entry name" value="serpin"/>
    <property type="match status" value="1"/>
</dbReference>
<dbReference type="SMART" id="SM00093">
    <property type="entry name" value="SERPIN"/>
    <property type="match status" value="1"/>
</dbReference>
<feature type="domain" description="Serpin" evidence="5">
    <location>
        <begin position="40"/>
        <end position="407"/>
    </location>
</feature>
<dbReference type="PANTHER" id="PTHR11461:SF211">
    <property type="entry name" value="GH10112P-RELATED"/>
    <property type="match status" value="1"/>
</dbReference>
<comment type="similarity">
    <text evidence="1 2">Belongs to the serpin family.</text>
</comment>
<comment type="caution">
    <text evidence="6">The sequence shown here is derived from an EMBL/GenBank/DDBJ whole genome shotgun (WGS) entry which is preliminary data.</text>
</comment>
<dbReference type="InterPro" id="IPR023796">
    <property type="entry name" value="Serpin_dom"/>
</dbReference>
<dbReference type="InterPro" id="IPR042185">
    <property type="entry name" value="Serpin_sf_2"/>
</dbReference>
<accession>A0ABN8MR47</accession>
<dbReference type="Gene3D" id="2.30.39.10">
    <property type="entry name" value="Alpha-1-antitrypsin, domain 1"/>
    <property type="match status" value="1"/>
</dbReference>
<dbReference type="SUPFAM" id="SSF56574">
    <property type="entry name" value="Serpins"/>
    <property type="match status" value="1"/>
</dbReference>
<evidence type="ECO:0000256" key="4">
    <source>
        <dbReference type="SAM" id="SignalP"/>
    </source>
</evidence>
<dbReference type="InterPro" id="IPR036186">
    <property type="entry name" value="Serpin_sf"/>
</dbReference>